<sequence length="1084" mass="116103">MKPILPLLLRRSLLASLLVPIISLSFSASAADFMVDASQYSDPDNNIYSTLEELVSSVALVAGDTVILNNDDASLTTGLTVPVNFRSADPAALCAVDLSGLGKNPLYDLGAGEYTLEMDSVIWSNGTAGVIRTADDNVSLEITGKVQFLNNHVDNSNNSAYGGAIDMEGGHATLTLGNNATFSRNYAFSSSNYSSSSSSGGAIAMSGDDTTVTLEDNATFSGNYTFSDSTSHLSNYPSTSFGGAIYMEGDHATLTLGSNATFSGNYTFSKSGTYSIASTSTSSGGAIYMRGDHAMLTLEDNATFSGNYAYSDSSSNYSSNSSNSSGGAIHMEGDHATLTLGNNVTFSGNYAYSDSSSNYSSNYSNSSGGAIHMEGDHATLTLGNNVTFSGNYASSDSYSISTSSGGAIYMQGVNSFLTIRNGAIFTNNYSSTYGGAIYLQGITTDNSSRFLAFTHDVLFSGNMTGGTFTQHNDGSFSVVNGVANAIHVDGTNHLQLAAAQEKEVRFNDPITSAAYFSSTENVTLSLNQYTDDDGISHATDGTVIFSGELYQGDNAHLVASRYSDFKGQTTLYGGSLILEHNVVFGNAGLRDDTSMTLEHGTLEITGGSVINAASFSITNGDAVLRPGTTAFINAKNVDLSRGFVFDMQKQAQETATQANTTGLSISASDSFTLGGSIGIMDTGISADYFYADNSWKQQRTFIVLTDSNQTHTDDFSGAHSLAAGSDRVDSPYAYMGSWSHQWVDADGDGFPEQLQLVWTPAEDSAIRDILPELAGTLAMNSMWSSAANALGMSRAALGNLDAQRFITGPENNYWVKGMGDFLNHASEGVRDGFDYHGGGYSVGADRRITSHAILGLGFGDLYGKMRGRSFAGDIDQQTRIGMLYGGWHKVLNRKNTLLVTGTAGYGWTDNKMNSFHTGGRSHGKWTNETLFGTFTGKWSRRVNETVAMEVMLGLEYTDVTQEAFTETGWDARRFEKGRLKNLSVPVGVGLTHRSELKDREWINSAMVSYVPDVYRRNPSAQAERLLNGYRWEAEGTSPDRNGVRVNVNSALQLNARWRMYAGYEFEGRSKATAHRFNAGVSYAY</sequence>
<evidence type="ECO:0000259" key="9">
    <source>
        <dbReference type="PROSITE" id="PS51208"/>
    </source>
</evidence>
<dbReference type="SUPFAM" id="SSF103515">
    <property type="entry name" value="Autotransporter"/>
    <property type="match status" value="1"/>
</dbReference>
<dbReference type="Pfam" id="PF03797">
    <property type="entry name" value="Autotransporter"/>
    <property type="match status" value="1"/>
</dbReference>
<dbReference type="PROSITE" id="PS51208">
    <property type="entry name" value="AUTOTRANSPORTER"/>
    <property type="match status" value="1"/>
</dbReference>
<keyword evidence="11" id="KW-1185">Reference proteome</keyword>
<evidence type="ECO:0000256" key="6">
    <source>
        <dbReference type="ARBA" id="ARBA00023136"/>
    </source>
</evidence>
<dbReference type="Gene3D" id="2.160.20.20">
    <property type="match status" value="1"/>
</dbReference>
<keyword evidence="7" id="KW-0998">Cell outer membrane</keyword>
<feature type="signal peptide" evidence="8">
    <location>
        <begin position="1"/>
        <end position="30"/>
    </location>
</feature>
<evidence type="ECO:0000256" key="2">
    <source>
        <dbReference type="ARBA" id="ARBA00004442"/>
    </source>
</evidence>
<proteinExistence type="predicted"/>
<dbReference type="Pfam" id="PF02415">
    <property type="entry name" value="Chlam_PMP"/>
    <property type="match status" value="2"/>
</dbReference>
<feature type="chain" id="PRO_5046073920" evidence="8">
    <location>
        <begin position="31"/>
        <end position="1084"/>
    </location>
</feature>
<dbReference type="InterPro" id="IPR006626">
    <property type="entry name" value="PbH1"/>
</dbReference>
<dbReference type="InterPro" id="IPR036709">
    <property type="entry name" value="Autotransporte_beta_dom_sf"/>
</dbReference>
<dbReference type="SMART" id="SM00710">
    <property type="entry name" value="PbH1"/>
    <property type="match status" value="10"/>
</dbReference>
<dbReference type="InterPro" id="IPR012332">
    <property type="entry name" value="Autotransporter_pectin_lyase_C"/>
</dbReference>
<keyword evidence="6" id="KW-0472">Membrane</keyword>
<gene>
    <name evidence="10" type="ORF">M8N44_01705</name>
</gene>
<keyword evidence="4" id="KW-0964">Secreted</keyword>
<comment type="caution">
    <text evidence="10">The sequence shown here is derived from an EMBL/GenBank/DDBJ whole genome shotgun (WGS) entry which is preliminary data.</text>
</comment>
<dbReference type="RefSeq" id="WP_102749512.1">
    <property type="nucleotide sequence ID" value="NZ_CP072027.1"/>
</dbReference>
<dbReference type="EMBL" id="JAMGSI010000001">
    <property type="protein sequence ID" value="MCL6656035.1"/>
    <property type="molecule type" value="Genomic_DNA"/>
</dbReference>
<keyword evidence="5 8" id="KW-0732">Signal</keyword>
<dbReference type="Gene3D" id="2.40.128.130">
    <property type="entry name" value="Autotransporter beta-domain"/>
    <property type="match status" value="1"/>
</dbReference>
<dbReference type="InterPro" id="IPR011050">
    <property type="entry name" value="Pectin_lyase_fold/virulence"/>
</dbReference>
<protein>
    <submittedName>
        <fullName evidence="10">Autotransporter outer membrane beta-barrel domain-containing protein</fullName>
    </submittedName>
</protein>
<evidence type="ECO:0000313" key="10">
    <source>
        <dbReference type="EMBL" id="MCL6656035.1"/>
    </source>
</evidence>
<name>A0ABT0R4J0_9BACT</name>
<organism evidence="10 11">
    <name type="scientific">Akkermansia massiliensis</name>
    <dbReference type="NCBI Taxonomy" id="2927224"/>
    <lineage>
        <taxon>Bacteria</taxon>
        <taxon>Pseudomonadati</taxon>
        <taxon>Verrucomicrobiota</taxon>
        <taxon>Verrucomicrobiia</taxon>
        <taxon>Verrucomicrobiales</taxon>
        <taxon>Akkermansiaceae</taxon>
        <taxon>Akkermansia</taxon>
    </lineage>
</organism>
<comment type="subcellular location">
    <subcellularLocation>
        <location evidence="1">Cell envelope</location>
    </subcellularLocation>
    <subcellularLocation>
        <location evidence="2">Cell outer membrane</location>
    </subcellularLocation>
    <subcellularLocation>
        <location evidence="3">Secreted</location>
    </subcellularLocation>
</comment>
<evidence type="ECO:0000256" key="5">
    <source>
        <dbReference type="ARBA" id="ARBA00022729"/>
    </source>
</evidence>
<dbReference type="SMART" id="SM00869">
    <property type="entry name" value="Autotransporter"/>
    <property type="match status" value="1"/>
</dbReference>
<evidence type="ECO:0000256" key="8">
    <source>
        <dbReference type="SAM" id="SignalP"/>
    </source>
</evidence>
<reference evidence="10 11" key="1">
    <citation type="submission" date="2022-03" db="EMBL/GenBank/DDBJ databases">
        <title>Taxonomic description of new species and reclassification of some bacterial strains.</title>
        <authorList>
            <person name="Ndongo S."/>
        </authorList>
    </citation>
    <scope>NUCLEOTIDE SEQUENCE [LARGE SCALE GENOMIC DNA]</scope>
    <source>
        <strain evidence="10 11">Marseille-P6666</strain>
    </source>
</reference>
<evidence type="ECO:0000256" key="1">
    <source>
        <dbReference type="ARBA" id="ARBA00004196"/>
    </source>
</evidence>
<evidence type="ECO:0000256" key="7">
    <source>
        <dbReference type="ARBA" id="ARBA00023237"/>
    </source>
</evidence>
<evidence type="ECO:0000313" key="11">
    <source>
        <dbReference type="Proteomes" id="UP001202031"/>
    </source>
</evidence>
<dbReference type="Proteomes" id="UP001202031">
    <property type="component" value="Unassembled WGS sequence"/>
</dbReference>
<accession>A0ABT0R4J0</accession>
<dbReference type="GeneID" id="84022554"/>
<evidence type="ECO:0000256" key="4">
    <source>
        <dbReference type="ARBA" id="ARBA00022525"/>
    </source>
</evidence>
<dbReference type="InterPro" id="IPR003368">
    <property type="entry name" value="POMP_repeat"/>
</dbReference>
<feature type="domain" description="Autotransporter" evidence="9">
    <location>
        <begin position="806"/>
        <end position="1084"/>
    </location>
</feature>
<dbReference type="InterPro" id="IPR005546">
    <property type="entry name" value="Autotransporte_beta"/>
</dbReference>
<dbReference type="SUPFAM" id="SSF51126">
    <property type="entry name" value="Pectin lyase-like"/>
    <property type="match status" value="1"/>
</dbReference>
<evidence type="ECO:0000256" key="3">
    <source>
        <dbReference type="ARBA" id="ARBA00004613"/>
    </source>
</evidence>